<dbReference type="Pfam" id="PF00076">
    <property type="entry name" value="RRM_1"/>
    <property type="match status" value="2"/>
</dbReference>
<evidence type="ECO:0000313" key="5">
    <source>
        <dbReference type="Proteomes" id="UP001652626"/>
    </source>
</evidence>
<dbReference type="PROSITE" id="PS50102">
    <property type="entry name" value="RRM"/>
    <property type="match status" value="3"/>
</dbReference>
<reference evidence="6" key="1">
    <citation type="submission" date="2025-08" db="UniProtKB">
        <authorList>
            <consortium name="RefSeq"/>
        </authorList>
    </citation>
    <scope>IDENTIFICATION</scope>
    <source>
        <tissue evidence="6">Whole body</tissue>
    </source>
</reference>
<dbReference type="GO" id="GO:0003723">
    <property type="term" value="F:RNA binding"/>
    <property type="evidence" value="ECO:0007669"/>
    <property type="project" value="UniProtKB-UniRule"/>
</dbReference>
<evidence type="ECO:0000256" key="1">
    <source>
        <dbReference type="ARBA" id="ARBA00022884"/>
    </source>
</evidence>
<proteinExistence type="predicted"/>
<dbReference type="CDD" id="cd12366">
    <property type="entry name" value="RRM1_RBM45"/>
    <property type="match status" value="1"/>
</dbReference>
<protein>
    <submittedName>
        <fullName evidence="6">RNA-binding protein 45-like</fullName>
    </submittedName>
</protein>
<feature type="domain" description="RRM" evidence="4">
    <location>
        <begin position="114"/>
        <end position="210"/>
    </location>
</feature>
<feature type="domain" description="RRM" evidence="4">
    <location>
        <begin position="397"/>
        <end position="469"/>
    </location>
</feature>
<feature type="compositionally biased region" description="Basic and acidic residues" evidence="3">
    <location>
        <begin position="471"/>
        <end position="483"/>
    </location>
</feature>
<dbReference type="AlphaFoldDB" id="A0A8B8IVK5"/>
<dbReference type="OrthoDB" id="78437at2759"/>
<dbReference type="InterPro" id="IPR052462">
    <property type="entry name" value="SLIRP/GR-RBP-like"/>
</dbReference>
<name>A0A8B8IVK5_VANTA</name>
<dbReference type="PANTHER" id="PTHR48027">
    <property type="entry name" value="HETEROGENEOUS NUCLEAR RIBONUCLEOPROTEIN 87F-RELATED"/>
    <property type="match status" value="1"/>
</dbReference>
<evidence type="ECO:0000256" key="3">
    <source>
        <dbReference type="SAM" id="MobiDB-lite"/>
    </source>
</evidence>
<dbReference type="SUPFAM" id="SSF54928">
    <property type="entry name" value="RNA-binding domain, RBD"/>
    <property type="match status" value="3"/>
</dbReference>
<feature type="domain" description="RRM" evidence="4">
    <location>
        <begin position="20"/>
        <end position="99"/>
    </location>
</feature>
<dbReference type="OMA" id="KNANDAM"/>
<feature type="region of interest" description="Disordered" evidence="3">
    <location>
        <begin position="471"/>
        <end position="502"/>
    </location>
</feature>
<organism evidence="5 6">
    <name type="scientific">Vanessa tameamea</name>
    <name type="common">Kamehameha butterfly</name>
    <dbReference type="NCBI Taxonomy" id="334116"/>
    <lineage>
        <taxon>Eukaryota</taxon>
        <taxon>Metazoa</taxon>
        <taxon>Ecdysozoa</taxon>
        <taxon>Arthropoda</taxon>
        <taxon>Hexapoda</taxon>
        <taxon>Insecta</taxon>
        <taxon>Pterygota</taxon>
        <taxon>Neoptera</taxon>
        <taxon>Endopterygota</taxon>
        <taxon>Lepidoptera</taxon>
        <taxon>Glossata</taxon>
        <taxon>Ditrysia</taxon>
        <taxon>Papilionoidea</taxon>
        <taxon>Nymphalidae</taxon>
        <taxon>Nymphalinae</taxon>
        <taxon>Vanessa</taxon>
    </lineage>
</organism>
<evidence type="ECO:0000259" key="4">
    <source>
        <dbReference type="PROSITE" id="PS50102"/>
    </source>
</evidence>
<accession>A0A8B8IVK5</accession>
<evidence type="ECO:0000313" key="6">
    <source>
        <dbReference type="RefSeq" id="XP_026501185.2"/>
    </source>
</evidence>
<dbReference type="InterPro" id="IPR034203">
    <property type="entry name" value="RBM45_RRM1"/>
</dbReference>
<evidence type="ECO:0000256" key="2">
    <source>
        <dbReference type="PROSITE-ProRule" id="PRU00176"/>
    </source>
</evidence>
<feature type="compositionally biased region" description="Basic and acidic residues" evidence="3">
    <location>
        <begin position="490"/>
        <end position="502"/>
    </location>
</feature>
<keyword evidence="1 2" id="KW-0694">RNA-binding</keyword>
<gene>
    <name evidence="6" type="primary">LOC113404488</name>
</gene>
<dbReference type="InterPro" id="IPR035979">
    <property type="entry name" value="RBD_domain_sf"/>
</dbReference>
<dbReference type="SMART" id="SM00360">
    <property type="entry name" value="RRM"/>
    <property type="match status" value="3"/>
</dbReference>
<dbReference type="GeneID" id="113404488"/>
<dbReference type="Proteomes" id="UP001652626">
    <property type="component" value="Chromosome 5"/>
</dbReference>
<dbReference type="InterPro" id="IPR012677">
    <property type="entry name" value="Nucleotide-bd_a/b_plait_sf"/>
</dbReference>
<keyword evidence="5" id="KW-1185">Reference proteome</keyword>
<dbReference type="InterPro" id="IPR000504">
    <property type="entry name" value="RRM_dom"/>
</dbReference>
<sequence length="502" mass="57468">MNLNSQMRGPDRREEKPPYSRIFVVCNKQLREEDLRARFDRFGVIEDLYMPKDRNTGESKGVAYIKYTKTSSAAAAIQELHMKILNNDSKPTKVMVAVNKNENTTQSENEERYKRLFIKVHRDVNETEIRHHFSNFGHVESVFLQRDKVTEVCKGFAYVQYKRFYDAAKAFEECDSKYKPVFATPRDDLKRSRNSLDFDNANMNSHTSKKTFNNYNDRHNSQNCPEIELKYENSNSESEDFNIVIATCNPKLPQKYIEQLFNIIPGMVQFQYSWEEFNRISKATITYKEPRNAAYAVQRLDNFEFPSGEILSVKPDKNPLLRATSDLRNIVNNFKHAVDSGSPDLKQLAEAIAKASSLISAATTVQSNARESQDLNYCSVNLPPPKPIADSNSRVAQRLFIICKPQPPPTSVLQDVFCRFGDLINVSTIPNKTFGFAKYASMSSAQEAMCTLHGAIVAGIKLKVLEADEKPFSDGHEVNKNDQSENTDYDMDKKRMRLDDKD</sequence>
<dbReference type="Gene3D" id="3.30.70.330">
    <property type="match status" value="3"/>
</dbReference>
<dbReference type="RefSeq" id="XP_026501185.2">
    <property type="nucleotide sequence ID" value="XM_026645400.2"/>
</dbReference>